<gene>
    <name evidence="3" type="ORF">Baya_7969</name>
</gene>
<evidence type="ECO:0000313" key="3">
    <source>
        <dbReference type="EMBL" id="TSM12568.1"/>
    </source>
</evidence>
<dbReference type="GO" id="GO:0002951">
    <property type="term" value="F:leukotriene-C(4) hydrolase"/>
    <property type="evidence" value="ECO:0007669"/>
    <property type="project" value="TreeGrafter"/>
</dbReference>
<keyword evidence="3" id="KW-0378">Hydrolase</keyword>
<protein>
    <submittedName>
        <fullName evidence="3">Glutathione hydrolase 5 proenzyme</fullName>
    </submittedName>
</protein>
<evidence type="ECO:0000313" key="4">
    <source>
        <dbReference type="Proteomes" id="UP000319801"/>
    </source>
</evidence>
<dbReference type="Proteomes" id="UP000319801">
    <property type="component" value="Unassembled WGS sequence"/>
</dbReference>
<dbReference type="InterPro" id="IPR043137">
    <property type="entry name" value="GGT_ssub_C"/>
</dbReference>
<comment type="caution">
    <text evidence="3">The sequence shown here is derived from an EMBL/GenBank/DDBJ whole genome shotgun (WGS) entry which is preliminary data.</text>
</comment>
<dbReference type="OrthoDB" id="1081007at2759"/>
<dbReference type="PANTHER" id="PTHR11686">
    <property type="entry name" value="GAMMA GLUTAMYL TRANSPEPTIDASE"/>
    <property type="match status" value="1"/>
</dbReference>
<dbReference type="SUPFAM" id="SSF56235">
    <property type="entry name" value="N-terminal nucleophile aminohydrolases (Ntn hydrolases)"/>
    <property type="match status" value="2"/>
</dbReference>
<evidence type="ECO:0000256" key="1">
    <source>
        <dbReference type="ARBA" id="ARBA00009381"/>
    </source>
</evidence>
<dbReference type="AlphaFoldDB" id="A0A556U2U7"/>
<accession>A0A556U2U7</accession>
<dbReference type="PROSITE" id="PS00462">
    <property type="entry name" value="G_GLU_TRANSPEPTIDASE"/>
    <property type="match status" value="1"/>
</dbReference>
<sequence length="425" mass="45691">MKSRSKSRLACVLCVSLVCAAALICMCALLLTRMHRCCADDFTHAAVAADSLTCSHIGRDILLEGGSAVDAAISALLCTSLINPQSMGIGGGAIFTIMDKDGDVSVINSRETVPKNFPPDLLKKCRTSLGLGQVGGDWIGVPGELRGYAAAHDKFGKLPWERLFKPIIKLAREGFPVPVYLSSVLKNPLITKLVQSTSLCQLFCHENKTVFAKHIMDPDFAHYIRSIINISGTHPASYYNVTPSTDLFGTTHVSVLASDGSAVSVTSTINHFFGSGVVSPKTGIILNNELADFCGRADSVSAGEQPPSSMSPVIIRSKHREKVLIIGGSGGSQIITAIATAIMNKLWFGMNLEDAIKDKVVFVNSSNSVLFEPGFDKSMMDAMQTFGHDVKYNPWSLNVVNGIMKEHHCISAVSDRRKHAKASGY</sequence>
<keyword evidence="4" id="KW-1185">Reference proteome</keyword>
<dbReference type="GO" id="GO:0005886">
    <property type="term" value="C:plasma membrane"/>
    <property type="evidence" value="ECO:0007669"/>
    <property type="project" value="TreeGrafter"/>
</dbReference>
<dbReference type="PANTHER" id="PTHR11686:SF19">
    <property type="entry name" value="GLUTATHIONE HYDROLASE 5 PROENZYME"/>
    <property type="match status" value="1"/>
</dbReference>
<comment type="similarity">
    <text evidence="1">Belongs to the gamma-glutamyltransferase family.</text>
</comment>
<reference evidence="3 4" key="1">
    <citation type="journal article" date="2019" name="Genome Biol. Evol.">
        <title>Whole-Genome Sequencing of the Giant Devil Catfish, Bagarius yarrelli.</title>
        <authorList>
            <person name="Jiang W."/>
            <person name="Lv Y."/>
            <person name="Cheng L."/>
            <person name="Yang K."/>
            <person name="Chao B."/>
            <person name="Wang X."/>
            <person name="Li Y."/>
            <person name="Pan X."/>
            <person name="You X."/>
            <person name="Zhang Y."/>
            <person name="Yang J."/>
            <person name="Li J."/>
            <person name="Zhang X."/>
            <person name="Liu S."/>
            <person name="Sun C."/>
            <person name="Yang J."/>
            <person name="Shi Q."/>
        </authorList>
    </citation>
    <scope>NUCLEOTIDE SEQUENCE [LARGE SCALE GENOMIC DNA]</scope>
    <source>
        <strain evidence="3">JWS20170419001</strain>
        <tissue evidence="3">Muscle</tissue>
    </source>
</reference>
<organism evidence="3 4">
    <name type="scientific">Bagarius yarrelli</name>
    <name type="common">Goonch</name>
    <name type="synonym">Bagrus yarrelli</name>
    <dbReference type="NCBI Taxonomy" id="175774"/>
    <lineage>
        <taxon>Eukaryota</taxon>
        <taxon>Metazoa</taxon>
        <taxon>Chordata</taxon>
        <taxon>Craniata</taxon>
        <taxon>Vertebrata</taxon>
        <taxon>Euteleostomi</taxon>
        <taxon>Actinopterygii</taxon>
        <taxon>Neopterygii</taxon>
        <taxon>Teleostei</taxon>
        <taxon>Ostariophysi</taxon>
        <taxon>Siluriformes</taxon>
        <taxon>Sisoridae</taxon>
        <taxon>Sisorinae</taxon>
        <taxon>Bagarius</taxon>
    </lineage>
</organism>
<dbReference type="InterPro" id="IPR055262">
    <property type="entry name" value="GGT_CS"/>
</dbReference>
<dbReference type="Gene3D" id="3.60.20.40">
    <property type="match status" value="1"/>
</dbReference>
<dbReference type="EMBL" id="VCAZ01000041">
    <property type="protein sequence ID" value="TSM12568.1"/>
    <property type="molecule type" value="Genomic_DNA"/>
</dbReference>
<dbReference type="PRINTS" id="PR01210">
    <property type="entry name" value="GGTRANSPTASE"/>
</dbReference>
<evidence type="ECO:0000256" key="2">
    <source>
        <dbReference type="PIRSR" id="PIRSR600101-2"/>
    </source>
</evidence>
<dbReference type="Pfam" id="PF01019">
    <property type="entry name" value="G_glu_transpept"/>
    <property type="match status" value="1"/>
</dbReference>
<dbReference type="InterPro" id="IPR000101">
    <property type="entry name" value="GGT_peptidase"/>
</dbReference>
<dbReference type="GO" id="GO:0036374">
    <property type="term" value="F:glutathione hydrolase activity"/>
    <property type="evidence" value="ECO:0007669"/>
    <property type="project" value="InterPro"/>
</dbReference>
<dbReference type="FunFam" id="3.60.20.40:FF:000011">
    <property type="entry name" value="Gamma-glutamyltransferase 5a"/>
    <property type="match status" value="1"/>
</dbReference>
<dbReference type="GO" id="GO:0006751">
    <property type="term" value="P:glutathione catabolic process"/>
    <property type="evidence" value="ECO:0007669"/>
    <property type="project" value="InterPro"/>
</dbReference>
<dbReference type="InterPro" id="IPR029055">
    <property type="entry name" value="Ntn_hydrolases_N"/>
</dbReference>
<name>A0A556U2U7_BAGYA</name>
<dbReference type="GO" id="GO:0006954">
    <property type="term" value="P:inflammatory response"/>
    <property type="evidence" value="ECO:0007669"/>
    <property type="project" value="TreeGrafter"/>
</dbReference>
<proteinExistence type="inferred from homology"/>
<dbReference type="GO" id="GO:1901750">
    <property type="term" value="P:leukotriene D4 biosynthetic process"/>
    <property type="evidence" value="ECO:0007669"/>
    <property type="project" value="TreeGrafter"/>
</dbReference>
<feature type="binding site" evidence="2">
    <location>
        <position position="110"/>
    </location>
    <ligand>
        <name>L-glutamate</name>
        <dbReference type="ChEBI" id="CHEBI:29985"/>
    </ligand>
</feature>